<keyword evidence="1" id="KW-1133">Transmembrane helix</keyword>
<gene>
    <name evidence="3" type="ORF">HPBE_LOCUS13902</name>
</gene>
<dbReference type="InterPro" id="IPR043502">
    <property type="entry name" value="DNA/RNA_pol_sf"/>
</dbReference>
<dbReference type="InterPro" id="IPR052055">
    <property type="entry name" value="Hepadnavirus_pol/RT"/>
</dbReference>
<feature type="transmembrane region" description="Helical" evidence="1">
    <location>
        <begin position="31"/>
        <end position="57"/>
    </location>
</feature>
<dbReference type="WBParaSite" id="HPBE_0001390101-mRNA-1">
    <property type="protein sequence ID" value="HPBE_0001390101-mRNA-1"/>
    <property type="gene ID" value="HPBE_0001390101"/>
</dbReference>
<dbReference type="InterPro" id="IPR043128">
    <property type="entry name" value="Rev_trsase/Diguanyl_cyclase"/>
</dbReference>
<dbReference type="AlphaFoldDB" id="A0A183FYY1"/>
<reference evidence="3 4" key="1">
    <citation type="submission" date="2018-11" db="EMBL/GenBank/DDBJ databases">
        <authorList>
            <consortium name="Pathogen Informatics"/>
        </authorList>
    </citation>
    <scope>NUCLEOTIDE SEQUENCE [LARGE SCALE GENOMIC DNA]</scope>
</reference>
<dbReference type="Gene3D" id="3.10.10.10">
    <property type="entry name" value="HIV Type 1 Reverse Transcriptase, subunit A, domain 1"/>
    <property type="match status" value="1"/>
</dbReference>
<keyword evidence="1" id="KW-0812">Transmembrane</keyword>
<dbReference type="Proteomes" id="UP000050761">
    <property type="component" value="Unassembled WGS sequence"/>
</dbReference>
<dbReference type="InterPro" id="IPR000477">
    <property type="entry name" value="RT_dom"/>
</dbReference>
<keyword evidence="1" id="KW-0472">Membrane</keyword>
<dbReference type="PANTHER" id="PTHR33050:SF7">
    <property type="entry name" value="RIBONUCLEASE H"/>
    <property type="match status" value="1"/>
</dbReference>
<dbReference type="PANTHER" id="PTHR33050">
    <property type="entry name" value="REVERSE TRANSCRIPTASE DOMAIN-CONTAINING PROTEIN"/>
    <property type="match status" value="1"/>
</dbReference>
<proteinExistence type="predicted"/>
<reference evidence="5" key="2">
    <citation type="submission" date="2019-09" db="UniProtKB">
        <authorList>
            <consortium name="WormBaseParasite"/>
        </authorList>
    </citation>
    <scope>IDENTIFICATION</scope>
</reference>
<accession>A0A183FYY1</accession>
<keyword evidence="4" id="KW-1185">Reference proteome</keyword>
<protein>
    <submittedName>
        <fullName evidence="5">Reverse transcriptase domain-containing protein</fullName>
    </submittedName>
</protein>
<sequence length="320" mass="36320">MAKVDMKDASFSIPIHKNYCKFLAFSHGGKLYQFLGLPFGLSSALYVYSRLIMVIAAELRKRGLRLIVYLDDWLIINRDPSTLLSDIEKATSLFVSLGLTINYKKAVLIPTESVHFLGFTVDSVRFTFSVPTNKKADIACQARILLEKPQVQVSVKEIARFIGKAETLSLVAIILRIFLGPPQFLLRNLGPPQFWLRNPKLRRSEDYEKLLTIQKGCRRDLRWIADNISSAASEPILNDPAALSISSDASNASWGSACIRARVCSFTPTEKCNKQRRIDNFNQIQLYDDNFLIVPELHIIAKDYADYQNFICFDTNTTKR</sequence>
<name>A0A183FYY1_HELPZ</name>
<accession>A0A3P7Z7S9</accession>
<evidence type="ECO:0000259" key="2">
    <source>
        <dbReference type="PROSITE" id="PS50878"/>
    </source>
</evidence>
<organism evidence="4 5">
    <name type="scientific">Heligmosomoides polygyrus</name>
    <name type="common">Parasitic roundworm</name>
    <dbReference type="NCBI Taxonomy" id="6339"/>
    <lineage>
        <taxon>Eukaryota</taxon>
        <taxon>Metazoa</taxon>
        <taxon>Ecdysozoa</taxon>
        <taxon>Nematoda</taxon>
        <taxon>Chromadorea</taxon>
        <taxon>Rhabditida</taxon>
        <taxon>Rhabditina</taxon>
        <taxon>Rhabditomorpha</taxon>
        <taxon>Strongyloidea</taxon>
        <taxon>Heligmosomidae</taxon>
        <taxon>Heligmosomoides</taxon>
    </lineage>
</organism>
<evidence type="ECO:0000313" key="4">
    <source>
        <dbReference type="Proteomes" id="UP000050761"/>
    </source>
</evidence>
<dbReference type="OrthoDB" id="10068174at2759"/>
<evidence type="ECO:0000313" key="5">
    <source>
        <dbReference type="WBParaSite" id="HPBE_0001390101-mRNA-1"/>
    </source>
</evidence>
<evidence type="ECO:0000313" key="3">
    <source>
        <dbReference type="EMBL" id="VDO97816.1"/>
    </source>
</evidence>
<dbReference type="CDD" id="cd03714">
    <property type="entry name" value="RT_DIRS1"/>
    <property type="match status" value="1"/>
</dbReference>
<dbReference type="Pfam" id="PF00078">
    <property type="entry name" value="RVT_1"/>
    <property type="match status" value="1"/>
</dbReference>
<dbReference type="Gene3D" id="3.30.70.270">
    <property type="match status" value="1"/>
</dbReference>
<dbReference type="PROSITE" id="PS50878">
    <property type="entry name" value="RT_POL"/>
    <property type="match status" value="1"/>
</dbReference>
<feature type="domain" description="Reverse transcriptase" evidence="2">
    <location>
        <begin position="1"/>
        <end position="121"/>
    </location>
</feature>
<dbReference type="EMBL" id="UZAH01028123">
    <property type="protein sequence ID" value="VDO97816.1"/>
    <property type="molecule type" value="Genomic_DNA"/>
</dbReference>
<dbReference type="SUPFAM" id="SSF56672">
    <property type="entry name" value="DNA/RNA polymerases"/>
    <property type="match status" value="1"/>
</dbReference>
<evidence type="ECO:0000256" key="1">
    <source>
        <dbReference type="SAM" id="Phobius"/>
    </source>
</evidence>